<keyword evidence="1" id="KW-0472">Membrane</keyword>
<name>A0A024FT77_9STRA</name>
<dbReference type="AlphaFoldDB" id="A0A024FT77"/>
<evidence type="ECO:0000313" key="3">
    <source>
        <dbReference type="Proteomes" id="UP000053237"/>
    </source>
</evidence>
<keyword evidence="1" id="KW-1133">Transmembrane helix</keyword>
<evidence type="ECO:0000256" key="1">
    <source>
        <dbReference type="SAM" id="Phobius"/>
    </source>
</evidence>
<evidence type="ECO:0000313" key="2">
    <source>
        <dbReference type="EMBL" id="CCI10201.1"/>
    </source>
</evidence>
<comment type="caution">
    <text evidence="2">The sequence shown here is derived from an EMBL/GenBank/DDBJ whole genome shotgun (WGS) entry which is preliminary data.</text>
</comment>
<keyword evidence="3" id="KW-1185">Reference proteome</keyword>
<keyword evidence="1" id="KW-0812">Transmembrane</keyword>
<dbReference type="InParanoid" id="A0A024FT77"/>
<feature type="transmembrane region" description="Helical" evidence="1">
    <location>
        <begin position="7"/>
        <end position="23"/>
    </location>
</feature>
<dbReference type="Proteomes" id="UP000053237">
    <property type="component" value="Unassembled WGS sequence"/>
</dbReference>
<reference evidence="2 3" key="1">
    <citation type="submission" date="2012-05" db="EMBL/GenBank/DDBJ databases">
        <title>Recombination and specialization in a pathogen metapopulation.</title>
        <authorList>
            <person name="Gardiner A."/>
            <person name="Kemen E."/>
            <person name="Schultz-Larsen T."/>
            <person name="MacLean D."/>
            <person name="Van Oosterhout C."/>
            <person name="Jones J.D.G."/>
        </authorList>
    </citation>
    <scope>NUCLEOTIDE SEQUENCE [LARGE SCALE GENOMIC DNA]</scope>
    <source>
        <strain evidence="2 3">Ac Nc2</strain>
    </source>
</reference>
<feature type="transmembrane region" description="Helical" evidence="1">
    <location>
        <begin position="43"/>
        <end position="62"/>
    </location>
</feature>
<organism evidence="2 3">
    <name type="scientific">Albugo candida</name>
    <dbReference type="NCBI Taxonomy" id="65357"/>
    <lineage>
        <taxon>Eukaryota</taxon>
        <taxon>Sar</taxon>
        <taxon>Stramenopiles</taxon>
        <taxon>Oomycota</taxon>
        <taxon>Peronosporomycetes</taxon>
        <taxon>Albuginales</taxon>
        <taxon>Albuginaceae</taxon>
        <taxon>Albugo</taxon>
    </lineage>
</organism>
<protein>
    <submittedName>
        <fullName evidence="2">Uncharacterized protein</fullName>
    </submittedName>
</protein>
<dbReference type="EMBL" id="CAIX01000135">
    <property type="protein sequence ID" value="CCI10201.1"/>
    <property type="molecule type" value="Genomic_DNA"/>
</dbReference>
<accession>A0A024FT77</accession>
<sequence>MVIARTFVFISFFAVSAFIFYIIESTEKVSIWPSKQINTFAFVWSLNVCNFQLFYCLAWQFFSAHRALSLTDFYVVERVYRNSKPHHQKRTQIIILQVDIELFGILKHVFVSSATDTDKNDFRFVQLCFQFHAK</sequence>
<proteinExistence type="predicted"/>
<gene>
    <name evidence="2" type="ORF">BN9_075970</name>
</gene>